<protein>
    <recommendedName>
        <fullName evidence="2">LiaI-LiaF-like transmembrane region domain-containing protein</fullName>
    </recommendedName>
</protein>
<dbReference type="Proteomes" id="UP000037854">
    <property type="component" value="Unassembled WGS sequence"/>
</dbReference>
<feature type="transmembrane region" description="Helical" evidence="1">
    <location>
        <begin position="81"/>
        <end position="100"/>
    </location>
</feature>
<comment type="caution">
    <text evidence="3">The sequence shown here is derived from an EMBL/GenBank/DDBJ whole genome shotgun (WGS) entry which is preliminary data.</text>
</comment>
<gene>
    <name evidence="3" type="ORF">AFL42_04390</name>
</gene>
<keyword evidence="1" id="KW-0472">Membrane</keyword>
<evidence type="ECO:0000313" key="4">
    <source>
        <dbReference type="Proteomes" id="UP000037854"/>
    </source>
</evidence>
<keyword evidence="4" id="KW-1185">Reference proteome</keyword>
<feature type="transmembrane region" description="Helical" evidence="1">
    <location>
        <begin position="7"/>
        <end position="26"/>
    </location>
</feature>
<evidence type="ECO:0000259" key="2">
    <source>
        <dbReference type="Pfam" id="PF18917"/>
    </source>
</evidence>
<feature type="transmembrane region" description="Helical" evidence="1">
    <location>
        <begin position="58"/>
        <end position="75"/>
    </location>
</feature>
<feature type="transmembrane region" description="Helical" evidence="1">
    <location>
        <begin position="107"/>
        <end position="130"/>
    </location>
</feature>
<feature type="transmembrane region" description="Helical" evidence="1">
    <location>
        <begin position="136"/>
        <end position="156"/>
    </location>
</feature>
<dbReference type="EMBL" id="LGTK01000009">
    <property type="protein sequence ID" value="KPH77124.1"/>
    <property type="molecule type" value="Genomic_DNA"/>
</dbReference>
<sequence>MKKRNSLLAYILIVIGVFFLLKQLEIPLITNFYSWQTILIITGILFLFYSYIQKNNQFLFSGTIILGLGIHFYGLEHYHFWSNHWGMYTLIIGIAFIVRATKTKKGYILGILFIGVSIFMIFSSKVPAYFNWVNDVTPFVTNYWPILLIIIGIYLLKKKK</sequence>
<feature type="transmembrane region" description="Helical" evidence="1">
    <location>
        <begin position="32"/>
        <end position="51"/>
    </location>
</feature>
<organism evidence="3 4">
    <name type="scientific">Oceanobacillus caeni</name>
    <dbReference type="NCBI Taxonomy" id="405946"/>
    <lineage>
        <taxon>Bacteria</taxon>
        <taxon>Bacillati</taxon>
        <taxon>Bacillota</taxon>
        <taxon>Bacilli</taxon>
        <taxon>Bacillales</taxon>
        <taxon>Bacillaceae</taxon>
        <taxon>Oceanobacillus</taxon>
    </lineage>
</organism>
<dbReference type="RefSeq" id="WP_060667955.1">
    <property type="nucleotide sequence ID" value="NZ_JARTGE010000033.1"/>
</dbReference>
<dbReference type="InterPro" id="IPR043726">
    <property type="entry name" value="LiaI-LiaF-like_TM1"/>
</dbReference>
<accession>A0ABR5MLU7</accession>
<evidence type="ECO:0000313" key="3">
    <source>
        <dbReference type="EMBL" id="KPH77124.1"/>
    </source>
</evidence>
<evidence type="ECO:0000256" key="1">
    <source>
        <dbReference type="SAM" id="Phobius"/>
    </source>
</evidence>
<feature type="domain" description="LiaI-LiaF-like transmembrane region" evidence="2">
    <location>
        <begin position="8"/>
        <end position="47"/>
    </location>
</feature>
<name>A0ABR5MLU7_9BACI</name>
<reference evidence="3 4" key="1">
    <citation type="submission" date="2015-07" db="EMBL/GenBank/DDBJ databases">
        <title>High-quality draft genome sequence of Oceanobacillus caeni HM6, a bacillus isolated from a human feces.</title>
        <authorList>
            <person name="Kumar J."/>
            <person name="Verma M.K."/>
            <person name="Pandey R."/>
            <person name="Bhambi M."/>
            <person name="Chauhan N."/>
        </authorList>
    </citation>
    <scope>NUCLEOTIDE SEQUENCE [LARGE SCALE GENOMIC DNA]</scope>
    <source>
        <strain evidence="3 4">HM6</strain>
    </source>
</reference>
<dbReference type="Pfam" id="PF18917">
    <property type="entry name" value="LiaI-LiaF-like_TM1"/>
    <property type="match status" value="1"/>
</dbReference>
<keyword evidence="1" id="KW-0812">Transmembrane</keyword>
<proteinExistence type="predicted"/>
<keyword evidence="1" id="KW-1133">Transmembrane helix</keyword>